<dbReference type="InterPro" id="IPR050951">
    <property type="entry name" value="Retrovirus_Pol_polyprotein"/>
</dbReference>
<evidence type="ECO:0000256" key="2">
    <source>
        <dbReference type="ARBA" id="ARBA00022695"/>
    </source>
</evidence>
<keyword evidence="6" id="KW-0695">RNA-directed DNA polymerase</keyword>
<comment type="caution">
    <text evidence="9">The sequence shown here is derived from an EMBL/GenBank/DDBJ whole genome shotgun (WGS) entry which is preliminary data.</text>
</comment>
<evidence type="ECO:0000256" key="6">
    <source>
        <dbReference type="ARBA" id="ARBA00022918"/>
    </source>
</evidence>
<dbReference type="EMBL" id="LWDE02001658">
    <property type="protein sequence ID" value="KAE8239637.1"/>
    <property type="molecule type" value="Genomic_DNA"/>
</dbReference>
<evidence type="ECO:0000256" key="3">
    <source>
        <dbReference type="ARBA" id="ARBA00022722"/>
    </source>
</evidence>
<dbReference type="PANTHER" id="PTHR37984">
    <property type="entry name" value="PROTEIN CBG26694"/>
    <property type="match status" value="1"/>
</dbReference>
<dbReference type="InterPro" id="IPR041373">
    <property type="entry name" value="RT_RNaseH"/>
</dbReference>
<evidence type="ECO:0000256" key="7">
    <source>
        <dbReference type="SAM" id="MobiDB-lite"/>
    </source>
</evidence>
<reference evidence="9" key="1">
    <citation type="submission" date="2016-04" db="EMBL/GenBank/DDBJ databases">
        <authorList>
            <person name="Nguyen H.D."/>
            <person name="Samba Siva P."/>
            <person name="Cullis J."/>
            <person name="Levesque C.A."/>
            <person name="Hambleton S."/>
        </authorList>
    </citation>
    <scope>NUCLEOTIDE SEQUENCE</scope>
    <source>
        <strain evidence="9">DAOMC 236426</strain>
    </source>
</reference>
<name>A0A8X7MKQ1_9BASI</name>
<dbReference type="Pfam" id="PF17917">
    <property type="entry name" value="RT_RNaseH"/>
    <property type="match status" value="1"/>
</dbReference>
<keyword evidence="4" id="KW-0255">Endonuclease</keyword>
<dbReference type="GO" id="GO:0003964">
    <property type="term" value="F:RNA-directed DNA polymerase activity"/>
    <property type="evidence" value="ECO:0007669"/>
    <property type="project" value="UniProtKB-KW"/>
</dbReference>
<keyword evidence="10" id="KW-1185">Reference proteome</keyword>
<keyword evidence="2" id="KW-0548">Nucleotidyltransferase</keyword>
<gene>
    <name evidence="9" type="ORF">A4X06_0g8150</name>
</gene>
<dbReference type="GO" id="GO:0004519">
    <property type="term" value="F:endonuclease activity"/>
    <property type="evidence" value="ECO:0007669"/>
    <property type="project" value="UniProtKB-KW"/>
</dbReference>
<evidence type="ECO:0000256" key="4">
    <source>
        <dbReference type="ARBA" id="ARBA00022759"/>
    </source>
</evidence>
<evidence type="ECO:0000256" key="1">
    <source>
        <dbReference type="ARBA" id="ARBA00022679"/>
    </source>
</evidence>
<keyword evidence="3" id="KW-0540">Nuclease</keyword>
<dbReference type="PANTHER" id="PTHR37984:SF5">
    <property type="entry name" value="PROTEIN NYNRIN-LIKE"/>
    <property type="match status" value="1"/>
</dbReference>
<keyword evidence="1" id="KW-0808">Transferase</keyword>
<keyword evidence="5" id="KW-0378">Hydrolase</keyword>
<evidence type="ECO:0000313" key="9">
    <source>
        <dbReference type="EMBL" id="KAE8239637.1"/>
    </source>
</evidence>
<dbReference type="InterPro" id="IPR043502">
    <property type="entry name" value="DNA/RNA_pol_sf"/>
</dbReference>
<evidence type="ECO:0000259" key="8">
    <source>
        <dbReference type="Pfam" id="PF17917"/>
    </source>
</evidence>
<sequence>MELAMNSSPSVTTGHRPFDLLFISHPDIVHAVFDGEEEHAGVGTFAERLAAAEEQLVEARRLIVAAREGQKRRYDQSRASPAAIRVGDLVYVRLRDRPVPNAIGDKLDARKKGPFAVTEVLSAHRIRLDLPDDMAIDPVISTEQVDVVPRSPDPFSANRAPSLPEPDVPRGHDAADGSDVPAGGEEEALLPPEEVAREEVLRDGDDGVTDGDKRGPPRARRLPVSLRGFHLGVLTTADRAQLEKALGEPIHRPRRLALSDRSVLLEEKPVAFLSRLTTPAEQKMVAAELELRCLAWAFAKWAYLLEGALVTVVTDHQPMGAMLQSTAGVSYGTNIARCRAQLMPHLPHLRFVVKPGALHSNVDALSRLHTDPGGSALLGGGDVLDETPA</sequence>
<evidence type="ECO:0000256" key="5">
    <source>
        <dbReference type="ARBA" id="ARBA00022801"/>
    </source>
</evidence>
<proteinExistence type="predicted"/>
<evidence type="ECO:0000313" key="10">
    <source>
        <dbReference type="Proteomes" id="UP000077684"/>
    </source>
</evidence>
<protein>
    <recommendedName>
        <fullName evidence="8">Reverse transcriptase RNase H-like domain-containing protein</fullName>
    </recommendedName>
</protein>
<feature type="region of interest" description="Disordered" evidence="7">
    <location>
        <begin position="145"/>
        <end position="221"/>
    </location>
</feature>
<dbReference type="Proteomes" id="UP000077684">
    <property type="component" value="Unassembled WGS sequence"/>
</dbReference>
<dbReference type="GO" id="GO:0016787">
    <property type="term" value="F:hydrolase activity"/>
    <property type="evidence" value="ECO:0007669"/>
    <property type="project" value="UniProtKB-KW"/>
</dbReference>
<reference evidence="9" key="2">
    <citation type="journal article" date="2019" name="IMA Fungus">
        <title>Genome sequencing and comparison of five Tilletia species to identify candidate genes for the detection of regulated species infecting wheat.</title>
        <authorList>
            <person name="Nguyen H.D.T."/>
            <person name="Sultana T."/>
            <person name="Kesanakurti P."/>
            <person name="Hambleton S."/>
        </authorList>
    </citation>
    <scope>NUCLEOTIDE SEQUENCE</scope>
    <source>
        <strain evidence="9">DAOMC 236426</strain>
    </source>
</reference>
<dbReference type="SUPFAM" id="SSF56672">
    <property type="entry name" value="DNA/RNA polymerases"/>
    <property type="match status" value="1"/>
</dbReference>
<feature type="domain" description="Reverse transcriptase RNase H-like" evidence="8">
    <location>
        <begin position="266"/>
        <end position="327"/>
    </location>
</feature>
<accession>A0A8X7MKQ1</accession>
<dbReference type="AlphaFoldDB" id="A0A8X7MKQ1"/>
<feature type="compositionally biased region" description="Basic and acidic residues" evidence="7">
    <location>
        <begin position="194"/>
        <end position="215"/>
    </location>
</feature>
<organism evidence="9 10">
    <name type="scientific">Tilletia controversa</name>
    <name type="common">dwarf bunt fungus</name>
    <dbReference type="NCBI Taxonomy" id="13291"/>
    <lineage>
        <taxon>Eukaryota</taxon>
        <taxon>Fungi</taxon>
        <taxon>Dikarya</taxon>
        <taxon>Basidiomycota</taxon>
        <taxon>Ustilaginomycotina</taxon>
        <taxon>Exobasidiomycetes</taxon>
        <taxon>Tilletiales</taxon>
        <taxon>Tilletiaceae</taxon>
        <taxon>Tilletia</taxon>
    </lineage>
</organism>